<dbReference type="Proteomes" id="UP000033664">
    <property type="component" value="Unassembled WGS sequence"/>
</dbReference>
<dbReference type="Gene3D" id="3.40.50.1820">
    <property type="entry name" value="alpha/beta hydrolase"/>
    <property type="match status" value="1"/>
</dbReference>
<dbReference type="EMBL" id="JXXZ01000008">
    <property type="protein sequence ID" value="KJY99293.1"/>
    <property type="molecule type" value="Genomic_DNA"/>
</dbReference>
<dbReference type="SUPFAM" id="SSF53474">
    <property type="entry name" value="alpha/beta-Hydrolases"/>
    <property type="match status" value="1"/>
</dbReference>
<accession>A0A0F4PW61</accession>
<dbReference type="Pfam" id="PF12146">
    <property type="entry name" value="Hydrolase_4"/>
    <property type="match status" value="1"/>
</dbReference>
<dbReference type="RefSeq" id="WP_045979414.1">
    <property type="nucleotide sequence ID" value="NZ_JXXY01000007.1"/>
</dbReference>
<keyword evidence="1" id="KW-0732">Signal</keyword>
<feature type="chain" id="PRO_5002474484" description="Serine aminopeptidase S33 domain-containing protein" evidence="1">
    <location>
        <begin position="18"/>
        <end position="446"/>
    </location>
</feature>
<dbReference type="GeneID" id="58228917"/>
<organism evidence="3 4">
    <name type="scientific">Pseudoalteromonas ruthenica</name>
    <dbReference type="NCBI Taxonomy" id="151081"/>
    <lineage>
        <taxon>Bacteria</taxon>
        <taxon>Pseudomonadati</taxon>
        <taxon>Pseudomonadota</taxon>
        <taxon>Gammaproteobacteria</taxon>
        <taxon>Alteromonadales</taxon>
        <taxon>Pseudoalteromonadaceae</taxon>
        <taxon>Pseudoalteromonas</taxon>
    </lineage>
</organism>
<evidence type="ECO:0000313" key="4">
    <source>
        <dbReference type="Proteomes" id="UP000033664"/>
    </source>
</evidence>
<sequence>MRIVIFMLMLISGVGHSSETCLDIVSDVDTIMAAKEQGRYRYAIGDGQAAVDISDNPSFATYLRRANQWLKTHNPRAHTPCPVNTATVQLLQQQQQLPANTQVHHLLSPFELRQHNNDKVALLFHGLTDSPFSYHSLAAYFYRQGFTVRTVLLPGHGSAAAQLQDAEFSQWQQLARYAINRAANEFEQVVIGGYSTGAALAMAELVAEPDRANIRALMLWSPASEPHNKNGWLAKWIDRVPFVNWIDKDADIDFAKYESFPFAAAALAHQAMSRISQDALTEAELPNIPLFVVQSEVDTTIDARATLNMLKVWHDPQKRPQTRHDMLVFYGQQQAAKALLGAAFDIRSYSCQRGQPPCEDVIDISHIGVVNAPQHPYYGRQGLYRNCGSYLEDDARYRQCKVGEVIVGERTAANLSQQRPLKRLTYNPFYAQLEQDMSAFLARVMQ</sequence>
<gene>
    <name evidence="3" type="ORF">TW72_10480</name>
</gene>
<dbReference type="AlphaFoldDB" id="A0A0F4PW61"/>
<dbReference type="OrthoDB" id="8476759at2"/>
<protein>
    <recommendedName>
        <fullName evidence="2">Serine aminopeptidase S33 domain-containing protein</fullName>
    </recommendedName>
</protein>
<comment type="caution">
    <text evidence="3">The sequence shown here is derived from an EMBL/GenBank/DDBJ whole genome shotgun (WGS) entry which is preliminary data.</text>
</comment>
<evidence type="ECO:0000256" key="1">
    <source>
        <dbReference type="SAM" id="SignalP"/>
    </source>
</evidence>
<evidence type="ECO:0000259" key="2">
    <source>
        <dbReference type="Pfam" id="PF12146"/>
    </source>
</evidence>
<dbReference type="eggNOG" id="COG1647">
    <property type="taxonomic scope" value="Bacteria"/>
</dbReference>
<name>A0A0F4PW61_9GAMM</name>
<dbReference type="InterPro" id="IPR029058">
    <property type="entry name" value="AB_hydrolase_fold"/>
</dbReference>
<dbReference type="PATRIC" id="fig|151081.8.peg.1935"/>
<dbReference type="InterPro" id="IPR022742">
    <property type="entry name" value="Hydrolase_4"/>
</dbReference>
<proteinExistence type="predicted"/>
<dbReference type="ESTHER" id="9gamm-a0a0f4pw61">
    <property type="family name" value="Bacterial_lip_FamI.8"/>
</dbReference>
<reference evidence="3 4" key="1">
    <citation type="journal article" date="2015" name="BMC Genomics">
        <title>Genome mining reveals unlocked bioactive potential of marine Gram-negative bacteria.</title>
        <authorList>
            <person name="Machado H."/>
            <person name="Sonnenschein E.C."/>
            <person name="Melchiorsen J."/>
            <person name="Gram L."/>
        </authorList>
    </citation>
    <scope>NUCLEOTIDE SEQUENCE [LARGE SCALE GENOMIC DNA]</scope>
    <source>
        <strain evidence="3 4">S3137</strain>
    </source>
</reference>
<feature type="signal peptide" evidence="1">
    <location>
        <begin position="1"/>
        <end position="17"/>
    </location>
</feature>
<keyword evidence="4" id="KW-1185">Reference proteome</keyword>
<feature type="domain" description="Serine aminopeptidase S33" evidence="2">
    <location>
        <begin position="117"/>
        <end position="237"/>
    </location>
</feature>
<evidence type="ECO:0000313" key="3">
    <source>
        <dbReference type="EMBL" id="KJY99293.1"/>
    </source>
</evidence>